<comment type="caution">
    <text evidence="3">The sequence shown here is derived from an EMBL/GenBank/DDBJ whole genome shotgun (WGS) entry which is preliminary data.</text>
</comment>
<keyword evidence="4" id="KW-1185">Reference proteome</keyword>
<dbReference type="RefSeq" id="WP_154430503.1">
    <property type="nucleotide sequence ID" value="NZ_VUNI01000020.1"/>
</dbReference>
<feature type="domain" description="DUF3887" evidence="2">
    <location>
        <begin position="70"/>
        <end position="164"/>
    </location>
</feature>
<proteinExistence type="predicted"/>
<evidence type="ECO:0000313" key="3">
    <source>
        <dbReference type="EMBL" id="MST75537.1"/>
    </source>
</evidence>
<dbReference type="AlphaFoldDB" id="A0A6L5YTS6"/>
<keyword evidence="1" id="KW-1133">Transmembrane helix</keyword>
<name>A0A6L5YTS6_9FIRM</name>
<dbReference type="Pfam" id="PF13026">
    <property type="entry name" value="DUF3887"/>
    <property type="match status" value="1"/>
</dbReference>
<gene>
    <name evidence="3" type="ORF">FYJ75_10995</name>
</gene>
<keyword evidence="1" id="KW-0812">Transmembrane</keyword>
<dbReference type="Gene3D" id="3.10.450.590">
    <property type="match status" value="1"/>
</dbReference>
<dbReference type="Proteomes" id="UP000474024">
    <property type="component" value="Unassembled WGS sequence"/>
</dbReference>
<accession>A0A6L5YTS6</accession>
<sequence length="167" mass="18712">MAEGKKNRQKEAKAVSSNKTKKKPGLYRIITGILTVVILVAVIIWYAVPKTKALGTSGSPFDEVTVLEDARQIARLMGNQDYDTILNTWGNDTLRKALDDEKLKEAYQGVNEDWGKLVAFGEHNARQVTQMGHTFAIISIRTSYENTDVILTMTFDKDMKLAGLYLK</sequence>
<keyword evidence="1" id="KW-0472">Membrane</keyword>
<feature type="transmembrane region" description="Helical" evidence="1">
    <location>
        <begin position="26"/>
        <end position="48"/>
    </location>
</feature>
<dbReference type="EMBL" id="VUNI01000020">
    <property type="protein sequence ID" value="MST75537.1"/>
    <property type="molecule type" value="Genomic_DNA"/>
</dbReference>
<evidence type="ECO:0000259" key="2">
    <source>
        <dbReference type="Pfam" id="PF13026"/>
    </source>
</evidence>
<organism evidence="3 4">
    <name type="scientific">Roseburia porci</name>
    <dbReference type="NCBI Taxonomy" id="2605790"/>
    <lineage>
        <taxon>Bacteria</taxon>
        <taxon>Bacillati</taxon>
        <taxon>Bacillota</taxon>
        <taxon>Clostridia</taxon>
        <taxon>Lachnospirales</taxon>
        <taxon>Lachnospiraceae</taxon>
        <taxon>Roseburia</taxon>
    </lineage>
</organism>
<dbReference type="InterPro" id="IPR024981">
    <property type="entry name" value="DUF3887"/>
</dbReference>
<protein>
    <submittedName>
        <fullName evidence="3">DUF3887 domain-containing protein</fullName>
    </submittedName>
</protein>
<evidence type="ECO:0000256" key="1">
    <source>
        <dbReference type="SAM" id="Phobius"/>
    </source>
</evidence>
<reference evidence="3 4" key="1">
    <citation type="submission" date="2019-08" db="EMBL/GenBank/DDBJ databases">
        <title>In-depth cultivation of the pig gut microbiome towards novel bacterial diversity and tailored functional studies.</title>
        <authorList>
            <person name="Wylensek D."/>
            <person name="Hitch T.C.A."/>
            <person name="Clavel T."/>
        </authorList>
    </citation>
    <scope>NUCLEOTIDE SEQUENCE [LARGE SCALE GENOMIC DNA]</scope>
    <source>
        <strain evidence="3 4">MUC/MUC-530-WT-4D</strain>
    </source>
</reference>
<evidence type="ECO:0000313" key="4">
    <source>
        <dbReference type="Proteomes" id="UP000474024"/>
    </source>
</evidence>